<evidence type="ECO:0000313" key="4">
    <source>
        <dbReference type="Proteomes" id="UP000030765"/>
    </source>
</evidence>
<proteinExistence type="predicted"/>
<dbReference type="EMBL" id="ATLV01026914">
    <property type="status" value="NOT_ANNOTATED_CDS"/>
    <property type="molecule type" value="Genomic_DNA"/>
</dbReference>
<keyword evidence="4" id="KW-1185">Reference proteome</keyword>
<dbReference type="EnsemblMetazoa" id="ASIC021854-RA">
    <property type="protein sequence ID" value="ASIC021854-PA"/>
    <property type="gene ID" value="ASIC021854"/>
</dbReference>
<feature type="region of interest" description="Disordered" evidence="1">
    <location>
        <begin position="136"/>
        <end position="155"/>
    </location>
</feature>
<reference evidence="3" key="2">
    <citation type="submission" date="2020-05" db="UniProtKB">
        <authorList>
            <consortium name="EnsemblMetazoa"/>
        </authorList>
    </citation>
    <scope>IDENTIFICATION</scope>
</reference>
<evidence type="ECO:0000256" key="1">
    <source>
        <dbReference type="SAM" id="MobiDB-lite"/>
    </source>
</evidence>
<evidence type="ECO:0000313" key="2">
    <source>
        <dbReference type="EMBL" id="KFB53614.1"/>
    </source>
</evidence>
<reference evidence="2 4" key="1">
    <citation type="journal article" date="2014" name="BMC Genomics">
        <title>Genome sequence of Anopheles sinensis provides insight into genetics basis of mosquito competence for malaria parasites.</title>
        <authorList>
            <person name="Zhou D."/>
            <person name="Zhang D."/>
            <person name="Ding G."/>
            <person name="Shi L."/>
            <person name="Hou Q."/>
            <person name="Ye Y."/>
            <person name="Xu Y."/>
            <person name="Zhou H."/>
            <person name="Xiong C."/>
            <person name="Li S."/>
            <person name="Yu J."/>
            <person name="Hong S."/>
            <person name="Yu X."/>
            <person name="Zou P."/>
            <person name="Chen C."/>
            <person name="Chang X."/>
            <person name="Wang W."/>
            <person name="Lv Y."/>
            <person name="Sun Y."/>
            <person name="Ma L."/>
            <person name="Shen B."/>
            <person name="Zhu C."/>
        </authorList>
    </citation>
    <scope>NUCLEOTIDE SEQUENCE [LARGE SCALE GENOMIC DNA]</scope>
</reference>
<protein>
    <submittedName>
        <fullName evidence="2 3">Uncharacterized protein</fullName>
    </submittedName>
</protein>
<organism evidence="2">
    <name type="scientific">Anopheles sinensis</name>
    <name type="common">Mosquito</name>
    <dbReference type="NCBI Taxonomy" id="74873"/>
    <lineage>
        <taxon>Eukaryota</taxon>
        <taxon>Metazoa</taxon>
        <taxon>Ecdysozoa</taxon>
        <taxon>Arthropoda</taxon>
        <taxon>Hexapoda</taxon>
        <taxon>Insecta</taxon>
        <taxon>Pterygota</taxon>
        <taxon>Neoptera</taxon>
        <taxon>Endopterygota</taxon>
        <taxon>Diptera</taxon>
        <taxon>Nematocera</taxon>
        <taxon>Culicoidea</taxon>
        <taxon>Culicidae</taxon>
        <taxon>Anophelinae</taxon>
        <taxon>Anopheles</taxon>
    </lineage>
</organism>
<dbReference type="AlphaFoldDB" id="A0A084WTS0"/>
<dbReference type="Proteomes" id="UP000030765">
    <property type="component" value="Unassembled WGS sequence"/>
</dbReference>
<name>A0A084WTS0_ANOSI</name>
<dbReference type="EMBL" id="KE525420">
    <property type="protein sequence ID" value="KFB53614.1"/>
    <property type="molecule type" value="Genomic_DNA"/>
</dbReference>
<accession>A0A084WTS0</accession>
<evidence type="ECO:0000313" key="3">
    <source>
        <dbReference type="EnsemblMetazoa" id="ASIC021854-PA"/>
    </source>
</evidence>
<gene>
    <name evidence="2" type="ORF">ZHAS_00021854</name>
</gene>
<sequence length="231" mass="25310">MAVHTASDGPSVFVGAERDRETLVIEHARYYLFTRSQGKSFFATAPIQLHLLLVRSAGEGSRSLSYARSNRHWCLEYGSILSLALSVASPIAATGSAVMETRSNTRDKGFRCRVWLSCAERLDIFPLVDLMPTGSGGTAGRNKRDTPIRPPCSGSGAYFKRENGTTSTFSRGYTLTVRPRFAGLALAGGGRRRRSLKGRARQQSFAGRVGDLRFPCSRLAYPPPPPPRWVV</sequence>
<dbReference type="VEuPathDB" id="VectorBase:ASIC021854"/>